<feature type="region of interest" description="Disordered" evidence="4">
    <location>
        <begin position="1119"/>
        <end position="1142"/>
    </location>
</feature>
<dbReference type="InterPro" id="IPR011989">
    <property type="entry name" value="ARM-like"/>
</dbReference>
<evidence type="ECO:0000256" key="1">
    <source>
        <dbReference type="ARBA" id="ARBA00004123"/>
    </source>
</evidence>
<protein>
    <submittedName>
        <fullName evidence="7">Uncharacterized protein</fullName>
    </submittedName>
</protein>
<dbReference type="Pfam" id="PF08161">
    <property type="entry name" value="RRP12_HEAT"/>
    <property type="match status" value="1"/>
</dbReference>
<evidence type="ECO:0000256" key="3">
    <source>
        <dbReference type="ARBA" id="ARBA00023242"/>
    </source>
</evidence>
<evidence type="ECO:0000313" key="7">
    <source>
        <dbReference type="EMBL" id="ODQ74511.1"/>
    </source>
</evidence>
<proteinExistence type="inferred from homology"/>
<feature type="region of interest" description="Disordered" evidence="4">
    <location>
        <begin position="1182"/>
        <end position="1223"/>
    </location>
</feature>
<feature type="region of interest" description="Disordered" evidence="4">
    <location>
        <begin position="1021"/>
        <end position="1097"/>
    </location>
</feature>
<dbReference type="Pfam" id="PF25772">
    <property type="entry name" value="HEAT_RRP12_N"/>
    <property type="match status" value="1"/>
</dbReference>
<feature type="domain" description="RRP12 HEAT" evidence="5">
    <location>
        <begin position="371"/>
        <end position="659"/>
    </location>
</feature>
<keyword evidence="3" id="KW-0539">Nucleus</keyword>
<dbReference type="GO" id="GO:0000462">
    <property type="term" value="P:maturation of SSU-rRNA from tricistronic rRNA transcript (SSU-rRNA, 5.8S rRNA, LSU-rRNA)"/>
    <property type="evidence" value="ECO:0007669"/>
    <property type="project" value="EnsemblFungi"/>
</dbReference>
<dbReference type="PANTHER" id="PTHR48287">
    <property type="entry name" value="ARM REPEAT SUPERFAMILY PROTEIN"/>
    <property type="match status" value="1"/>
</dbReference>
<dbReference type="SUPFAM" id="SSF48371">
    <property type="entry name" value="ARM repeat"/>
    <property type="match status" value="1"/>
</dbReference>
<evidence type="ECO:0000259" key="5">
    <source>
        <dbReference type="Pfam" id="PF08161"/>
    </source>
</evidence>
<dbReference type="InterPro" id="IPR012978">
    <property type="entry name" value="HEAT_RRP12"/>
</dbReference>
<keyword evidence="8" id="KW-1185">Reference proteome</keyword>
<dbReference type="InterPro" id="IPR016024">
    <property type="entry name" value="ARM-type_fold"/>
</dbReference>
<dbReference type="Gene3D" id="1.25.10.10">
    <property type="entry name" value="Leucine-rich Repeat Variant"/>
    <property type="match status" value="3"/>
</dbReference>
<dbReference type="AlphaFoldDB" id="A0A1E3QA18"/>
<comment type="subcellular location">
    <subcellularLocation>
        <location evidence="1">Nucleus</location>
    </subcellularLocation>
</comment>
<dbReference type="GO" id="GO:0005634">
    <property type="term" value="C:nucleus"/>
    <property type="evidence" value="ECO:0007669"/>
    <property type="project" value="UniProtKB-SubCell"/>
</dbReference>
<feature type="compositionally biased region" description="Polar residues" evidence="4">
    <location>
        <begin position="1119"/>
        <end position="1141"/>
    </location>
</feature>
<evidence type="ECO:0000256" key="4">
    <source>
        <dbReference type="SAM" id="MobiDB-lite"/>
    </source>
</evidence>
<name>A0A1E3QA18_LIPST</name>
<evidence type="ECO:0000259" key="6">
    <source>
        <dbReference type="Pfam" id="PF25772"/>
    </source>
</evidence>
<dbReference type="Proteomes" id="UP000094385">
    <property type="component" value="Unassembled WGS sequence"/>
</dbReference>
<comment type="similarity">
    <text evidence="2">Belongs to the RRP12 family.</text>
</comment>
<gene>
    <name evidence="7" type="ORF">LIPSTDRAFT_2493</name>
</gene>
<dbReference type="InterPro" id="IPR057860">
    <property type="entry name" value="HEAT_RRP12_N"/>
</dbReference>
<feature type="compositionally biased region" description="Acidic residues" evidence="4">
    <location>
        <begin position="1063"/>
        <end position="1074"/>
    </location>
</feature>
<accession>A0A1E3QA18</accession>
<reference evidence="7 8" key="1">
    <citation type="journal article" date="2016" name="Proc. Natl. Acad. Sci. U.S.A.">
        <title>Comparative genomics of biotechnologically important yeasts.</title>
        <authorList>
            <person name="Riley R."/>
            <person name="Haridas S."/>
            <person name="Wolfe K.H."/>
            <person name="Lopes M.R."/>
            <person name="Hittinger C.T."/>
            <person name="Goeker M."/>
            <person name="Salamov A.A."/>
            <person name="Wisecaver J.H."/>
            <person name="Long T.M."/>
            <person name="Calvey C.H."/>
            <person name="Aerts A.L."/>
            <person name="Barry K.W."/>
            <person name="Choi C."/>
            <person name="Clum A."/>
            <person name="Coughlan A.Y."/>
            <person name="Deshpande S."/>
            <person name="Douglass A.P."/>
            <person name="Hanson S.J."/>
            <person name="Klenk H.-P."/>
            <person name="LaButti K.M."/>
            <person name="Lapidus A."/>
            <person name="Lindquist E.A."/>
            <person name="Lipzen A.M."/>
            <person name="Meier-Kolthoff J.P."/>
            <person name="Ohm R.A."/>
            <person name="Otillar R.P."/>
            <person name="Pangilinan J.L."/>
            <person name="Peng Y."/>
            <person name="Rokas A."/>
            <person name="Rosa C.A."/>
            <person name="Scheuner C."/>
            <person name="Sibirny A.A."/>
            <person name="Slot J.C."/>
            <person name="Stielow J.B."/>
            <person name="Sun H."/>
            <person name="Kurtzman C.P."/>
            <person name="Blackwell M."/>
            <person name="Grigoriev I.V."/>
            <person name="Jeffries T.W."/>
        </authorList>
    </citation>
    <scope>NUCLEOTIDE SEQUENCE [LARGE SCALE GENOMIC DNA]</scope>
    <source>
        <strain evidence="7 8">NRRL Y-11557</strain>
    </source>
</reference>
<dbReference type="GO" id="GO:0030688">
    <property type="term" value="C:preribosome, small subunit precursor"/>
    <property type="evidence" value="ECO:0007669"/>
    <property type="project" value="EnsemblFungi"/>
</dbReference>
<organism evidence="7 8">
    <name type="scientific">Lipomyces starkeyi NRRL Y-11557</name>
    <dbReference type="NCBI Taxonomy" id="675824"/>
    <lineage>
        <taxon>Eukaryota</taxon>
        <taxon>Fungi</taxon>
        <taxon>Dikarya</taxon>
        <taxon>Ascomycota</taxon>
        <taxon>Saccharomycotina</taxon>
        <taxon>Lipomycetes</taxon>
        <taxon>Lipomycetales</taxon>
        <taxon>Lipomycetaceae</taxon>
        <taxon>Lipomyces</taxon>
    </lineage>
</organism>
<dbReference type="OrthoDB" id="2192888at2759"/>
<evidence type="ECO:0000256" key="2">
    <source>
        <dbReference type="ARBA" id="ARBA00007690"/>
    </source>
</evidence>
<evidence type="ECO:0000313" key="8">
    <source>
        <dbReference type="Proteomes" id="UP000094385"/>
    </source>
</evidence>
<dbReference type="InterPro" id="IPR052087">
    <property type="entry name" value="RRP12"/>
</dbReference>
<dbReference type="PANTHER" id="PTHR48287:SF1">
    <property type="entry name" value="ARM REPEAT SUPERFAMILY PROTEIN"/>
    <property type="match status" value="1"/>
</dbReference>
<feature type="domain" description="RRP12 N-terminal HEAT" evidence="6">
    <location>
        <begin position="22"/>
        <end position="247"/>
    </location>
</feature>
<sequence length="1223" mass="135849">MAPEVAEEQFTLESKLDRLRLHKTSKLPHQKRLAVILEAVEETLKEQNAELTASAYVIGLLSILPEAFTGSELKNQELAAAAVYLLDVVLHHASSPLLIGKFTLILSYLTPALSHSDGSPALVRSAIGCLENILIAQDSSSWLASASKNGPRNALSRLLELSLDERPKVRKRAQEAVTTLLSHPPPGPATIHPALNMCVDLVLALVKEQYSDFMGMSHHHRKQQSQIGHAAALERKIIFLLQLIRAIARNDMGWPTSKIEPLCETLFSISRSAQEFLIIAALDVFQALFTRMGGDYEEKEKMDGATFTKIVDSIMNLQPAQTDQQRAPTWLAIVAQCFAAYSGIDEAKAFARLPKLFETISDFLESGLPPTVVTSASQCLIALATTCIPYKILLEKPLNKSTKRTLSEISKSALSLLSIKYQTAWKEVFGILIALFDAFDFVADPYLVAAVATIGELRTGEQFEGRAETDGVLSAAIRALGPEKVLQILPLNLENPGPNQPGRAFLLPLLRDNIRNAKLSHFINYMVPLGDHLSQKLAEFTEEGKTVEIKIYATLIEQIWSLLPRYCDLPSDLRQSFTQKFAELLANVLYQKVELRQVGCKALRVLVDSNKMYAEVYIDGLNPFLEAKLSKEDAKKNLEHLSTMASKFLAVLFNVFNQTVTEHRQYILDTINSFLSVTPAEDIVTTFQKVVRLLNPALEAASAAAKKSTSSGKFTIPPVSHTMLDLIVAMVPYLPRSLYSDLSMIFVSSIQNADAQVQKRGYRIVSKLAQSEVGSEYLIESMDTLEIAMVSSAEKITPPARGARLTSLIDIVRTLPSSDLHFIPAILPEAVIGTKEVNEKTRVAAYQLLVEMGDKMAGGGSVSICKVPSMDINAADVEASINEYFTMVSAGLAGSTPHMISATITALSRLLYQYKNNLEVNIVSELVATIDLFLTSKNREIVKAALGFVKVMVTTLPKDLVEPRLETLVPNLLEWAHEHHARFKLKVKHLIERLLRRFGIEAIERVFPEHDKKLLANIRKSKERARRKKETAEAEGGDYNEDRTARKKKYSSEFEEAIYGSSSEDEDEYVESDNETTTNKRKQSNGSNSKADKSETYIMNNKFEDPLDLLDKKALARISSTKPTAPVNVTSRQSKIKTTASGKMLVDDEEAGKKARDPDSEMLEQLAAQAAEANPINAYVDAVKNGPVRGQRNKLKFKNKRRRDDDSDDDMKEVRKNYRRAKF</sequence>
<dbReference type="EMBL" id="KV454292">
    <property type="protein sequence ID" value="ODQ74511.1"/>
    <property type="molecule type" value="Genomic_DNA"/>
</dbReference>
<dbReference type="STRING" id="675824.A0A1E3QA18"/>
<feature type="compositionally biased region" description="Basic residues" evidence="4">
    <location>
        <begin position="1191"/>
        <end position="1201"/>
    </location>
</feature>